<dbReference type="InterPro" id="IPR002016">
    <property type="entry name" value="Haem_peroxidase"/>
</dbReference>
<dbReference type="InterPro" id="IPR019794">
    <property type="entry name" value="Peroxidases_AS"/>
</dbReference>
<dbReference type="Pfam" id="PF00141">
    <property type="entry name" value="peroxidase"/>
    <property type="match status" value="2"/>
</dbReference>
<feature type="binding site" description="axial binding residue" evidence="12">
    <location>
        <position position="289"/>
    </location>
    <ligand>
        <name>heme b</name>
        <dbReference type="ChEBI" id="CHEBI:60344"/>
    </ligand>
    <ligandPart>
        <name>Fe</name>
        <dbReference type="ChEBI" id="CHEBI:18248"/>
    </ligandPart>
</feature>
<evidence type="ECO:0000256" key="9">
    <source>
        <dbReference type="ARBA" id="ARBA00060838"/>
    </source>
</evidence>
<evidence type="ECO:0000256" key="8">
    <source>
        <dbReference type="ARBA" id="ARBA00051651"/>
    </source>
</evidence>
<dbReference type="GO" id="GO:0004096">
    <property type="term" value="F:catalase activity"/>
    <property type="evidence" value="ECO:0007669"/>
    <property type="project" value="UniProtKB-UniRule"/>
</dbReference>
<evidence type="ECO:0000256" key="5">
    <source>
        <dbReference type="ARBA" id="ARBA00023004"/>
    </source>
</evidence>
<comment type="caution">
    <text evidence="16">The sequence shown here is derived from an EMBL/GenBank/DDBJ whole genome shotgun (WGS) entry which is preliminary data.</text>
</comment>
<dbReference type="NCBIfam" id="TIGR00198">
    <property type="entry name" value="cat_per_HPI"/>
    <property type="match status" value="1"/>
</dbReference>
<dbReference type="Gene3D" id="1.10.520.10">
    <property type="match status" value="2"/>
</dbReference>
<reference evidence="16 17" key="1">
    <citation type="submission" date="2019-09" db="EMBL/GenBank/DDBJ databases">
        <title>Genome sequence and assembly of Flavobacterium sp.</title>
        <authorList>
            <person name="Chhetri G."/>
        </authorList>
    </citation>
    <scope>NUCLEOTIDE SEQUENCE [LARGE SCALE GENOMIC DNA]</scope>
    <source>
        <strain evidence="16 17">SNL9</strain>
    </source>
</reference>
<keyword evidence="2 12" id="KW-0349">Heme</keyword>
<dbReference type="AlphaFoldDB" id="A0A5M6CGL0"/>
<dbReference type="CDD" id="cd00649">
    <property type="entry name" value="catalase_peroxidase_1"/>
    <property type="match status" value="1"/>
</dbReference>
<gene>
    <name evidence="12 16" type="primary">katG</name>
    <name evidence="16" type="ORF">F0460_12120</name>
</gene>
<dbReference type="FunFam" id="1.10.420.10:FF:000002">
    <property type="entry name" value="Catalase-peroxidase"/>
    <property type="match status" value="1"/>
</dbReference>
<keyword evidence="5 12" id="KW-0408">Iron</keyword>
<comment type="subunit">
    <text evidence="12">Homodimer or homotetramer.</text>
</comment>
<dbReference type="SUPFAM" id="SSF48113">
    <property type="entry name" value="Heme-dependent peroxidases"/>
    <property type="match status" value="2"/>
</dbReference>
<dbReference type="GO" id="GO:0042744">
    <property type="term" value="P:hydrogen peroxide catabolic process"/>
    <property type="evidence" value="ECO:0007669"/>
    <property type="project" value="UniProtKB-KW"/>
</dbReference>
<comment type="catalytic activity">
    <reaction evidence="8 12 13">
        <text>H2O2 + AH2 = A + 2 H2O</text>
        <dbReference type="Rhea" id="RHEA:30275"/>
        <dbReference type="ChEBI" id="CHEBI:13193"/>
        <dbReference type="ChEBI" id="CHEBI:15377"/>
        <dbReference type="ChEBI" id="CHEBI:16240"/>
        <dbReference type="ChEBI" id="CHEBI:17499"/>
        <dbReference type="EC" id="1.11.1.21"/>
    </reaction>
</comment>
<evidence type="ECO:0000313" key="16">
    <source>
        <dbReference type="EMBL" id="KAA5533042.1"/>
    </source>
</evidence>
<proteinExistence type="inferred from homology"/>
<evidence type="ECO:0000256" key="3">
    <source>
        <dbReference type="ARBA" id="ARBA00022723"/>
    </source>
</evidence>
<evidence type="ECO:0000313" key="17">
    <source>
        <dbReference type="Proteomes" id="UP000325141"/>
    </source>
</evidence>
<dbReference type="InterPro" id="IPR000763">
    <property type="entry name" value="Catalase_peroxidase"/>
</dbReference>
<comment type="catalytic activity">
    <reaction evidence="7 12 13">
        <text>2 H2O2 = O2 + 2 H2O</text>
        <dbReference type="Rhea" id="RHEA:20309"/>
        <dbReference type="ChEBI" id="CHEBI:15377"/>
        <dbReference type="ChEBI" id="CHEBI:15379"/>
        <dbReference type="ChEBI" id="CHEBI:16240"/>
        <dbReference type="EC" id="1.11.1.21"/>
    </reaction>
</comment>
<keyword evidence="6 12" id="KW-0376">Hydrogen peroxide</keyword>
<comment type="similarity">
    <text evidence="9 12 13">Belongs to the peroxidase family. Peroxidase/catalase subfamily.</text>
</comment>
<feature type="site" description="Transition state stabilizer" evidence="12">
    <location>
        <position position="98"/>
    </location>
</feature>
<feature type="domain" description="Plant heme peroxidase family profile" evidence="15">
    <location>
        <begin position="135"/>
        <end position="453"/>
    </location>
</feature>
<evidence type="ECO:0000256" key="11">
    <source>
        <dbReference type="ARBA" id="ARBA00074141"/>
    </source>
</evidence>
<comment type="caution">
    <text evidence="12">Lacks conserved residue(s) required for the propagation of feature annotation.</text>
</comment>
<evidence type="ECO:0000256" key="1">
    <source>
        <dbReference type="ARBA" id="ARBA00022559"/>
    </source>
</evidence>
<dbReference type="PRINTS" id="PR00460">
    <property type="entry name" value="BPEROXIDASE"/>
</dbReference>
<dbReference type="PROSITE" id="PS50873">
    <property type="entry name" value="PEROXIDASE_4"/>
    <property type="match status" value="1"/>
</dbReference>
<comment type="function">
    <text evidence="12">Bifunctional enzyme with both catalase and broad-spectrum peroxidase activity.</text>
</comment>
<feature type="cross-link" description="Tryptophyl-tyrosyl-methioninium (Tyr-Met) (with Trp-101)" evidence="12">
    <location>
        <begin position="248"/>
        <end position="274"/>
    </location>
</feature>
<keyword evidence="17" id="KW-1185">Reference proteome</keyword>
<evidence type="ECO:0000256" key="7">
    <source>
        <dbReference type="ARBA" id="ARBA00049145"/>
    </source>
</evidence>
<keyword evidence="4 12" id="KW-0560">Oxidoreductase</keyword>
<dbReference type="Proteomes" id="UP000325141">
    <property type="component" value="Unassembled WGS sequence"/>
</dbReference>
<dbReference type="InterPro" id="IPR010255">
    <property type="entry name" value="Haem_peroxidase_sf"/>
</dbReference>
<dbReference type="NCBIfam" id="NF011635">
    <property type="entry name" value="PRK15061.1"/>
    <property type="match status" value="1"/>
</dbReference>
<organism evidence="16 17">
    <name type="scientific">Paenimyroides baculatum</name>
    <dbReference type="NCBI Taxonomy" id="2608000"/>
    <lineage>
        <taxon>Bacteria</taxon>
        <taxon>Pseudomonadati</taxon>
        <taxon>Bacteroidota</taxon>
        <taxon>Flavobacteriia</taxon>
        <taxon>Flavobacteriales</taxon>
        <taxon>Flavobacteriaceae</taxon>
        <taxon>Paenimyroides</taxon>
    </lineage>
</organism>
<evidence type="ECO:0000256" key="2">
    <source>
        <dbReference type="ARBA" id="ARBA00022617"/>
    </source>
</evidence>
<evidence type="ECO:0000256" key="10">
    <source>
        <dbReference type="ARBA" id="ARBA00067012"/>
    </source>
</evidence>
<dbReference type="PROSITE" id="PS00435">
    <property type="entry name" value="PEROXIDASE_1"/>
    <property type="match status" value="1"/>
</dbReference>
<dbReference type="RefSeq" id="WP_150013576.1">
    <property type="nucleotide sequence ID" value="NZ_VWSG01000009.1"/>
</dbReference>
<name>A0A5M6CGL0_9FLAO</name>
<dbReference type="EC" id="1.11.1.21" evidence="10 12"/>
<feature type="region of interest" description="Disordered" evidence="14">
    <location>
        <begin position="1"/>
        <end position="30"/>
    </location>
</feature>
<dbReference type="HAMAP" id="MF_01961">
    <property type="entry name" value="Catal_peroxid"/>
    <property type="match status" value="1"/>
</dbReference>
<dbReference type="GO" id="GO:0046872">
    <property type="term" value="F:metal ion binding"/>
    <property type="evidence" value="ECO:0007669"/>
    <property type="project" value="UniProtKB-KW"/>
</dbReference>
<evidence type="ECO:0000256" key="6">
    <source>
        <dbReference type="ARBA" id="ARBA00023324"/>
    </source>
</evidence>
<evidence type="ECO:0000256" key="12">
    <source>
        <dbReference type="HAMAP-Rule" id="MF_01961"/>
    </source>
</evidence>
<comment type="PTM">
    <text evidence="12">Formation of the three residue Trp-Tyr-Met cross-link is important for the catalase, but not the peroxidase activity of the enzyme.</text>
</comment>
<dbReference type="FunFam" id="1.10.420.10:FF:000004">
    <property type="entry name" value="Catalase-peroxidase"/>
    <property type="match status" value="1"/>
</dbReference>
<evidence type="ECO:0000256" key="4">
    <source>
        <dbReference type="ARBA" id="ARBA00023002"/>
    </source>
</evidence>
<dbReference type="FunFam" id="1.10.520.10:FF:000002">
    <property type="entry name" value="Catalase-peroxidase"/>
    <property type="match status" value="1"/>
</dbReference>
<evidence type="ECO:0000259" key="15">
    <source>
        <dbReference type="PROSITE" id="PS50873"/>
    </source>
</evidence>
<keyword evidence="3 12" id="KW-0479">Metal-binding</keyword>
<comment type="cofactor">
    <cofactor evidence="12">
        <name>heme b</name>
        <dbReference type="ChEBI" id="CHEBI:60344"/>
    </cofactor>
    <text evidence="12">Binds 1 heme b (iron(II)-protoporphyrin IX) group per dimer.</text>
</comment>
<sequence length="756" mass="83364">MENAGNDISKCPFHNGTTSNPVAGKGTTNNDWWPNRLRVDILRQHSSKSDPMGNDFNYTEEFKKLDLEAVKSDLKNLMTDSQDWWPADFGHYGPLFIRMAWHSAGTYRVQDGRGGAGAGQQRFAPLNSWPDNVSLDKARRLLWPIKQKYGRQISWADLMILAGNMALESMGFKTLGFAGGRADVWEPDMDVYWGSEKTWLGGDVRYAQGSEGVAENHGVVSSDDDADGKIHTRDLENPLAAVQMGLIYVNPEGPDGNPDPLASAKDIRDTFSRMAMNDEETLALIAGGHTFGKTHGAASADHVGDEPEAAELELQGLGWQNNYGTGKGGDTITSGLEVTWTSKPTEWSNLFLTYLFGFEWELTKSPAGAHQWVAKGTGNIIPDAHDPSKKHRPTMLTSDIALRMDPAYEKIGRRFLDNPDEFADAFAKAWFKLTHRDMGPRDRYLGADVPQEIFTWQDPVPAVDHELINEEDIAQLKSQLSALDLSVSELVGTAWASASTFRGSDKRGGANGARIRLEPMKNWEVNNPIQLNKVLTALENVQSDFNATGKKVSLADLIVLAGNVGIEKAANNAGFNIEVPFASGRTDASQEQTDVESVAFLEPIADGFRNYRKNIIKSVSTEELLIDKAQLLTLTAPELTVLLGGLRSININFDGSKNGVLTDRPGQLTNDFFVNLLDMNTQWKAMGTDKEVYLGTDRKTGTPKWTGTRADLVFGSNSELRSIAEVYASADVQEKFINDFVSAWNKVMNADRFDLK</sequence>
<dbReference type="CDD" id="cd08200">
    <property type="entry name" value="catalase_peroxidase_2"/>
    <property type="match status" value="1"/>
</dbReference>
<protein>
    <recommendedName>
        <fullName evidence="11 12">Catalase-peroxidase</fullName>
        <shortName evidence="12">CP</shortName>
        <ecNumber evidence="10 12">1.11.1.21</ecNumber>
    </recommendedName>
    <alternativeName>
        <fullName evidence="12">Peroxidase/catalase</fullName>
    </alternativeName>
</protein>
<dbReference type="EMBL" id="VWSG01000009">
    <property type="protein sequence ID" value="KAA5533042.1"/>
    <property type="molecule type" value="Genomic_DNA"/>
</dbReference>
<dbReference type="Gene3D" id="1.10.420.10">
    <property type="entry name" value="Peroxidase, domain 2"/>
    <property type="match status" value="2"/>
</dbReference>
<accession>A0A5M6CGL0</accession>
<evidence type="ECO:0000256" key="13">
    <source>
        <dbReference type="RuleBase" id="RU003451"/>
    </source>
</evidence>
<dbReference type="GO" id="GO:0020037">
    <property type="term" value="F:heme binding"/>
    <property type="evidence" value="ECO:0007669"/>
    <property type="project" value="InterPro"/>
</dbReference>
<evidence type="ECO:0000256" key="14">
    <source>
        <dbReference type="SAM" id="MobiDB-lite"/>
    </source>
</evidence>
<dbReference type="PRINTS" id="PR00458">
    <property type="entry name" value="PEROXIDASE"/>
</dbReference>
<dbReference type="GO" id="GO:0005829">
    <property type="term" value="C:cytosol"/>
    <property type="evidence" value="ECO:0007669"/>
    <property type="project" value="UniProtKB-ARBA"/>
</dbReference>
<keyword evidence="1 12" id="KW-0575">Peroxidase</keyword>
<dbReference type="PANTHER" id="PTHR30555">
    <property type="entry name" value="HYDROPEROXIDASE I, BIFUNCTIONAL CATALASE-PEROXIDASE"/>
    <property type="match status" value="1"/>
</dbReference>
<dbReference type="InterPro" id="IPR019793">
    <property type="entry name" value="Peroxidases_heam-ligand_BS"/>
</dbReference>
<dbReference type="PANTHER" id="PTHR30555:SF0">
    <property type="entry name" value="CATALASE-PEROXIDASE"/>
    <property type="match status" value="1"/>
</dbReference>
<feature type="compositionally biased region" description="Polar residues" evidence="14">
    <location>
        <begin position="15"/>
        <end position="30"/>
    </location>
</feature>
<feature type="active site" description="Proton acceptor" evidence="12">
    <location>
        <position position="102"/>
    </location>
</feature>
<dbReference type="PROSITE" id="PS00436">
    <property type="entry name" value="PEROXIDASE_2"/>
    <property type="match status" value="1"/>
</dbReference>
<dbReference type="GO" id="GO:0070301">
    <property type="term" value="P:cellular response to hydrogen peroxide"/>
    <property type="evidence" value="ECO:0007669"/>
    <property type="project" value="TreeGrafter"/>
</dbReference>